<gene>
    <name evidence="3" type="ORF">Acor_83240</name>
</gene>
<feature type="transmembrane region" description="Helical" evidence="2">
    <location>
        <begin position="9"/>
        <end position="32"/>
    </location>
</feature>
<keyword evidence="2" id="KW-0812">Transmembrane</keyword>
<reference evidence="3 4" key="1">
    <citation type="submission" date="2019-10" db="EMBL/GenBank/DDBJ databases">
        <title>Whole genome shotgun sequence of Acrocarpospora corrugata NBRC 13972.</title>
        <authorList>
            <person name="Ichikawa N."/>
            <person name="Kimura A."/>
            <person name="Kitahashi Y."/>
            <person name="Komaki H."/>
            <person name="Oguchi A."/>
        </authorList>
    </citation>
    <scope>NUCLEOTIDE SEQUENCE [LARGE SCALE GENOMIC DNA]</scope>
    <source>
        <strain evidence="3 4">NBRC 13972</strain>
    </source>
</reference>
<evidence type="ECO:0000313" key="4">
    <source>
        <dbReference type="Proteomes" id="UP000334990"/>
    </source>
</evidence>
<dbReference type="AlphaFoldDB" id="A0A5M3WB39"/>
<keyword evidence="4" id="KW-1185">Reference proteome</keyword>
<protein>
    <submittedName>
        <fullName evidence="3">Uncharacterized protein</fullName>
    </submittedName>
</protein>
<accession>A0A5M3WB39</accession>
<keyword evidence="2" id="KW-1133">Transmembrane helix</keyword>
<evidence type="ECO:0000313" key="3">
    <source>
        <dbReference type="EMBL" id="GES06255.1"/>
    </source>
</evidence>
<keyword evidence="2" id="KW-0472">Membrane</keyword>
<sequence>MMTGMTGRVLAGTATAVTALIGLGIYLSTVGLDRADKIASVIGVFVALIGLGLALWGLAANRGGGQQRPPVSASGDRSVALGGDNTGVISTGDGMSGPQPR</sequence>
<dbReference type="EMBL" id="BLAD01000143">
    <property type="protein sequence ID" value="GES06255.1"/>
    <property type="molecule type" value="Genomic_DNA"/>
</dbReference>
<dbReference type="Proteomes" id="UP000334990">
    <property type="component" value="Unassembled WGS sequence"/>
</dbReference>
<evidence type="ECO:0000256" key="2">
    <source>
        <dbReference type="SAM" id="Phobius"/>
    </source>
</evidence>
<feature type="transmembrane region" description="Helical" evidence="2">
    <location>
        <begin position="38"/>
        <end position="59"/>
    </location>
</feature>
<proteinExistence type="predicted"/>
<feature type="region of interest" description="Disordered" evidence="1">
    <location>
        <begin position="63"/>
        <end position="101"/>
    </location>
</feature>
<comment type="caution">
    <text evidence="3">The sequence shown here is derived from an EMBL/GenBank/DDBJ whole genome shotgun (WGS) entry which is preliminary data.</text>
</comment>
<organism evidence="3 4">
    <name type="scientific">Acrocarpospora corrugata</name>
    <dbReference type="NCBI Taxonomy" id="35763"/>
    <lineage>
        <taxon>Bacteria</taxon>
        <taxon>Bacillati</taxon>
        <taxon>Actinomycetota</taxon>
        <taxon>Actinomycetes</taxon>
        <taxon>Streptosporangiales</taxon>
        <taxon>Streptosporangiaceae</taxon>
        <taxon>Acrocarpospora</taxon>
    </lineage>
</organism>
<evidence type="ECO:0000256" key="1">
    <source>
        <dbReference type="SAM" id="MobiDB-lite"/>
    </source>
</evidence>
<name>A0A5M3WB39_9ACTN</name>